<dbReference type="InterPro" id="IPR021109">
    <property type="entry name" value="Peptidase_aspartic_dom_sf"/>
</dbReference>
<dbReference type="Pfam" id="PF14543">
    <property type="entry name" value="TAXi_N"/>
    <property type="match status" value="2"/>
</dbReference>
<evidence type="ECO:0000313" key="7">
    <source>
        <dbReference type="Proteomes" id="UP001151529"/>
    </source>
</evidence>
<dbReference type="InterPro" id="IPR001969">
    <property type="entry name" value="Aspartic_peptidase_AS"/>
</dbReference>
<dbReference type="GO" id="GO:0006508">
    <property type="term" value="P:proteolysis"/>
    <property type="evidence" value="ECO:0007669"/>
    <property type="project" value="UniProtKB-KW"/>
</dbReference>
<comment type="caution">
    <text evidence="6">The sequence shown here is derived from an EMBL/GenBank/DDBJ whole genome shotgun (WGS) entry which is preliminary data.</text>
</comment>
<keyword evidence="4" id="KW-0732">Signal</keyword>
<name>A0A9Q0UIE0_SALVM</name>
<evidence type="ECO:0000256" key="1">
    <source>
        <dbReference type="ARBA" id="ARBA00007447"/>
    </source>
</evidence>
<dbReference type="SUPFAM" id="SSF50630">
    <property type="entry name" value="Acid proteases"/>
    <property type="match status" value="1"/>
</dbReference>
<dbReference type="AlphaFoldDB" id="A0A9Q0UIE0"/>
<feature type="signal peptide" evidence="4">
    <location>
        <begin position="1"/>
        <end position="31"/>
    </location>
</feature>
<sequence>MEKKSKRIVSLVMMMLLFFIVIAANFQGCFSAASQTTIKGKSITPANDRGGSAVFPVTGNVYPAGHYSVILNIGNPPKAFDLDIDTGSDLTWVQCDAPCTGCTKPSDKLYNPKNNRVPCASSLCQAVSTGQNYNCDTPTDQCDYEVHSLLQPRIAFGCGYDQKYLGPHSPPDTAGILGLGRGKASILSQLRTLGITKNVVGHCFSRAEGGFLFFGDRLLPPSGITWTPMLRGSSDTLYSSGPAELLFGGKPTGIRALKLIFDSGSSYTYFNAQVYKSILNLVRKDLICWKTAKPIESIFDVESFFKPLTINFTNAKNVKLQLAPEDYLILTKDGNVCLGILNGGEQGLENFNVIGDIFMQDRVVVYDNERQQIGWFSTNCNRLPNVDREYNEGFSQPYAAYFGILEEHCPATYASKKTNLFTKK</sequence>
<evidence type="ECO:0000256" key="2">
    <source>
        <dbReference type="PIRSR" id="PIRSR601461-1"/>
    </source>
</evidence>
<dbReference type="Gene3D" id="2.40.70.10">
    <property type="entry name" value="Acid Proteases"/>
    <property type="match status" value="3"/>
</dbReference>
<dbReference type="PANTHER" id="PTHR13683:SF227">
    <property type="entry name" value="EUKARYOTIC ASPARTYL PROTEASE FAMILY PROTEIN"/>
    <property type="match status" value="1"/>
</dbReference>
<feature type="domain" description="Peptidase A1" evidence="5">
    <location>
        <begin position="67"/>
        <end position="376"/>
    </location>
</feature>
<dbReference type="InterPro" id="IPR032799">
    <property type="entry name" value="TAXi_C"/>
</dbReference>
<evidence type="ECO:0000256" key="4">
    <source>
        <dbReference type="SAM" id="SignalP"/>
    </source>
</evidence>
<keyword evidence="3" id="KW-0378">Hydrolase</keyword>
<dbReference type="EMBL" id="JAPFFL010000004">
    <property type="protein sequence ID" value="KAJ6730495.1"/>
    <property type="molecule type" value="Genomic_DNA"/>
</dbReference>
<comment type="similarity">
    <text evidence="1 3">Belongs to the peptidase A1 family.</text>
</comment>
<dbReference type="OrthoDB" id="2747330at2759"/>
<evidence type="ECO:0000313" key="6">
    <source>
        <dbReference type="EMBL" id="KAJ6730495.1"/>
    </source>
</evidence>
<proteinExistence type="inferred from homology"/>
<evidence type="ECO:0000259" key="5">
    <source>
        <dbReference type="PROSITE" id="PS51767"/>
    </source>
</evidence>
<protein>
    <submittedName>
        <fullName evidence="6">ASPARTYL PROTEASES</fullName>
    </submittedName>
</protein>
<accession>A0A9Q0UIE0</accession>
<dbReference type="Proteomes" id="UP001151529">
    <property type="component" value="Chromosome 2"/>
</dbReference>
<feature type="active site" evidence="2">
    <location>
        <position position="262"/>
    </location>
</feature>
<reference evidence="6" key="2">
    <citation type="journal article" date="2023" name="Int. J. Mol. Sci.">
        <title>De Novo Assembly and Annotation of 11 Diverse Shrub Willow (Salix) Genomes Reveals Novel Gene Organization in Sex-Linked Regions.</title>
        <authorList>
            <person name="Hyden B."/>
            <person name="Feng K."/>
            <person name="Yates T.B."/>
            <person name="Jawdy S."/>
            <person name="Cereghino C."/>
            <person name="Smart L.B."/>
            <person name="Muchero W."/>
        </authorList>
    </citation>
    <scope>NUCLEOTIDE SEQUENCE [LARGE SCALE GENOMIC DNA]</scope>
    <source>
        <tissue evidence="6">Shoot tip</tissue>
    </source>
</reference>
<evidence type="ECO:0000256" key="3">
    <source>
        <dbReference type="RuleBase" id="RU000454"/>
    </source>
</evidence>
<dbReference type="InterPro" id="IPR001461">
    <property type="entry name" value="Aspartic_peptidase_A1"/>
</dbReference>
<dbReference type="PANTHER" id="PTHR13683">
    <property type="entry name" value="ASPARTYL PROTEASES"/>
    <property type="match status" value="1"/>
</dbReference>
<reference evidence="6" key="1">
    <citation type="submission" date="2022-11" db="EMBL/GenBank/DDBJ databases">
        <authorList>
            <person name="Hyden B.L."/>
            <person name="Feng K."/>
            <person name="Yates T."/>
            <person name="Jawdy S."/>
            <person name="Smart L.B."/>
            <person name="Muchero W."/>
        </authorList>
    </citation>
    <scope>NUCLEOTIDE SEQUENCE</scope>
    <source>
        <tissue evidence="6">Shoot tip</tissue>
    </source>
</reference>
<dbReference type="InterPro" id="IPR033121">
    <property type="entry name" value="PEPTIDASE_A1"/>
</dbReference>
<dbReference type="GO" id="GO:0004190">
    <property type="term" value="F:aspartic-type endopeptidase activity"/>
    <property type="evidence" value="ECO:0007669"/>
    <property type="project" value="UniProtKB-KW"/>
</dbReference>
<gene>
    <name evidence="6" type="ORF">OIU85_021306</name>
</gene>
<keyword evidence="3" id="KW-0064">Aspartyl protease</keyword>
<dbReference type="PROSITE" id="PS51767">
    <property type="entry name" value="PEPTIDASE_A1"/>
    <property type="match status" value="1"/>
</dbReference>
<keyword evidence="7" id="KW-1185">Reference proteome</keyword>
<dbReference type="Pfam" id="PF14541">
    <property type="entry name" value="TAXi_C"/>
    <property type="match status" value="1"/>
</dbReference>
<dbReference type="PROSITE" id="PS00141">
    <property type="entry name" value="ASP_PROTEASE"/>
    <property type="match status" value="1"/>
</dbReference>
<dbReference type="FunFam" id="2.40.70.10:FF:000027">
    <property type="entry name" value="Aspartic proteinase Asp1 isoform A"/>
    <property type="match status" value="1"/>
</dbReference>
<feature type="active site" evidence="2">
    <location>
        <position position="85"/>
    </location>
</feature>
<feature type="chain" id="PRO_5040195066" evidence="4">
    <location>
        <begin position="32"/>
        <end position="424"/>
    </location>
</feature>
<dbReference type="InterPro" id="IPR032861">
    <property type="entry name" value="TAXi_N"/>
</dbReference>
<dbReference type="PRINTS" id="PR00792">
    <property type="entry name" value="PEPSIN"/>
</dbReference>
<keyword evidence="3 6" id="KW-0645">Protease</keyword>
<organism evidence="6 7">
    <name type="scientific">Salix viminalis</name>
    <name type="common">Common osier</name>
    <name type="synonym">Basket willow</name>
    <dbReference type="NCBI Taxonomy" id="40686"/>
    <lineage>
        <taxon>Eukaryota</taxon>
        <taxon>Viridiplantae</taxon>
        <taxon>Streptophyta</taxon>
        <taxon>Embryophyta</taxon>
        <taxon>Tracheophyta</taxon>
        <taxon>Spermatophyta</taxon>
        <taxon>Magnoliopsida</taxon>
        <taxon>eudicotyledons</taxon>
        <taxon>Gunneridae</taxon>
        <taxon>Pentapetalae</taxon>
        <taxon>rosids</taxon>
        <taxon>fabids</taxon>
        <taxon>Malpighiales</taxon>
        <taxon>Salicaceae</taxon>
        <taxon>Saliceae</taxon>
        <taxon>Salix</taxon>
    </lineage>
</organism>